<feature type="region of interest" description="Disordered" evidence="1">
    <location>
        <begin position="1"/>
        <end position="33"/>
    </location>
</feature>
<name>A0A2P2NBY2_RHIMU</name>
<dbReference type="AlphaFoldDB" id="A0A2P2NBY2"/>
<dbReference type="EMBL" id="GGEC01059478">
    <property type="protein sequence ID" value="MBX39962.1"/>
    <property type="molecule type" value="Transcribed_RNA"/>
</dbReference>
<evidence type="ECO:0000313" key="2">
    <source>
        <dbReference type="EMBL" id="MBX39962.1"/>
    </source>
</evidence>
<sequence length="33" mass="4032">MRNNRTRKTHLRLEANKRAKNLQNENHKGENMK</sequence>
<organism evidence="2">
    <name type="scientific">Rhizophora mucronata</name>
    <name type="common">Asiatic mangrove</name>
    <dbReference type="NCBI Taxonomy" id="61149"/>
    <lineage>
        <taxon>Eukaryota</taxon>
        <taxon>Viridiplantae</taxon>
        <taxon>Streptophyta</taxon>
        <taxon>Embryophyta</taxon>
        <taxon>Tracheophyta</taxon>
        <taxon>Spermatophyta</taxon>
        <taxon>Magnoliopsida</taxon>
        <taxon>eudicotyledons</taxon>
        <taxon>Gunneridae</taxon>
        <taxon>Pentapetalae</taxon>
        <taxon>rosids</taxon>
        <taxon>fabids</taxon>
        <taxon>Malpighiales</taxon>
        <taxon>Rhizophoraceae</taxon>
        <taxon>Rhizophora</taxon>
    </lineage>
</organism>
<protein>
    <submittedName>
        <fullName evidence="2">Uncharacterized protein</fullName>
    </submittedName>
</protein>
<proteinExistence type="predicted"/>
<reference evidence="2" key="1">
    <citation type="submission" date="2018-02" db="EMBL/GenBank/DDBJ databases">
        <title>Rhizophora mucronata_Transcriptome.</title>
        <authorList>
            <person name="Meera S.P."/>
            <person name="Sreeshan A."/>
            <person name="Augustine A."/>
        </authorList>
    </citation>
    <scope>NUCLEOTIDE SEQUENCE</scope>
    <source>
        <tissue evidence="2">Leaf</tissue>
    </source>
</reference>
<feature type="compositionally biased region" description="Basic residues" evidence="1">
    <location>
        <begin position="1"/>
        <end position="10"/>
    </location>
</feature>
<evidence type="ECO:0000256" key="1">
    <source>
        <dbReference type="SAM" id="MobiDB-lite"/>
    </source>
</evidence>
<accession>A0A2P2NBY2</accession>